<dbReference type="AlphaFoldDB" id="B6QVP4"/>
<dbReference type="PANTHER" id="PTHR28186:SF1">
    <property type="entry name" value="MEIOTICALLY UP-REGULATED GENE 9 PROTEIN"/>
    <property type="match status" value="1"/>
</dbReference>
<evidence type="ECO:0008006" key="4">
    <source>
        <dbReference type="Google" id="ProtNLM"/>
    </source>
</evidence>
<dbReference type="Proteomes" id="UP000001294">
    <property type="component" value="Unassembled WGS sequence"/>
</dbReference>
<feature type="compositionally biased region" description="Polar residues" evidence="1">
    <location>
        <begin position="294"/>
        <end position="304"/>
    </location>
</feature>
<dbReference type="OrthoDB" id="5330253at2759"/>
<feature type="compositionally biased region" description="Polar residues" evidence="1">
    <location>
        <begin position="315"/>
        <end position="324"/>
    </location>
</feature>
<feature type="region of interest" description="Disordered" evidence="1">
    <location>
        <begin position="1"/>
        <end position="75"/>
    </location>
</feature>
<evidence type="ECO:0000313" key="2">
    <source>
        <dbReference type="EMBL" id="EEA19049.1"/>
    </source>
</evidence>
<sequence>MAPRYANQNQNQPPLPSPPISSSTTSPRRSRGISFGGKSEKSHRSSGSIGGKISLQETPEEKAKRVLHTKADPTLAMNEAQPAMVATLEKSNLGSLRSIQHKDQYGNVITDPDLSNPTRPRFERPLDTIRSFEAAIDGSYHSRRMSYATDASQSRPASYYGGNGNDYNQNYGRPSTSRPDSYVDHGASGSNGYPYTQGRSNRPRHGNTRMNSDYANGNGYNQQQQFYPNSYYQRSNDNFTAGSANTDQWGNSTDPSSVNSSFDRLQQQAVQQKQYQQQQQAESYGYNGSGGNPDATSFHPQDNHNGPPPPPPHGQSYNQTNGTMPSKPFNPPLPAPVRKVTEDDKKSKRGSWFKRRFSKD</sequence>
<feature type="compositionally biased region" description="Polar residues" evidence="1">
    <location>
        <begin position="1"/>
        <end position="12"/>
    </location>
</feature>
<reference evidence="3" key="1">
    <citation type="journal article" date="2015" name="Genome Announc.">
        <title>Genome sequence of the AIDS-associated pathogen Penicillium marneffei (ATCC18224) and its near taxonomic relative Talaromyces stipitatus (ATCC10500).</title>
        <authorList>
            <person name="Nierman W.C."/>
            <person name="Fedorova-Abrams N.D."/>
            <person name="Andrianopoulos A."/>
        </authorList>
    </citation>
    <scope>NUCLEOTIDE SEQUENCE [LARGE SCALE GENOMIC DNA]</scope>
    <source>
        <strain evidence="3">ATCC 18224 / CBS 334.59 / QM 7333</strain>
    </source>
</reference>
<feature type="compositionally biased region" description="Polar residues" evidence="1">
    <location>
        <begin position="230"/>
        <end position="265"/>
    </location>
</feature>
<gene>
    <name evidence="2" type="ORF">PMAA_013160</name>
</gene>
<keyword evidence="3" id="KW-1185">Reference proteome</keyword>
<accession>B6QVP4</accession>
<dbReference type="HOGENOM" id="CLU_037541_0_0_1"/>
<dbReference type="Pfam" id="PF10295">
    <property type="entry name" value="DUF2406"/>
    <property type="match status" value="1"/>
</dbReference>
<dbReference type="EMBL" id="DS995906">
    <property type="protein sequence ID" value="EEA19049.1"/>
    <property type="molecule type" value="Genomic_DNA"/>
</dbReference>
<feature type="compositionally biased region" description="Low complexity" evidence="1">
    <location>
        <begin position="216"/>
        <end position="229"/>
    </location>
</feature>
<feature type="compositionally biased region" description="Low complexity" evidence="1">
    <location>
        <begin position="266"/>
        <end position="280"/>
    </location>
</feature>
<protein>
    <recommendedName>
        <fullName evidence="4">DUF2406 domain protein</fullName>
    </recommendedName>
</protein>
<dbReference type="InterPro" id="IPR018809">
    <property type="entry name" value="DUF2406"/>
</dbReference>
<feature type="compositionally biased region" description="Polar residues" evidence="1">
    <location>
        <begin position="188"/>
        <end position="200"/>
    </location>
</feature>
<feature type="compositionally biased region" description="Basic residues" evidence="1">
    <location>
        <begin position="347"/>
        <end position="360"/>
    </location>
</feature>
<dbReference type="VEuPathDB" id="FungiDB:PMAA_013160"/>
<evidence type="ECO:0000256" key="1">
    <source>
        <dbReference type="SAM" id="MobiDB-lite"/>
    </source>
</evidence>
<organism evidence="2 3">
    <name type="scientific">Talaromyces marneffei (strain ATCC 18224 / CBS 334.59 / QM 7333)</name>
    <name type="common">Penicillium marneffei</name>
    <dbReference type="NCBI Taxonomy" id="441960"/>
    <lineage>
        <taxon>Eukaryota</taxon>
        <taxon>Fungi</taxon>
        <taxon>Dikarya</taxon>
        <taxon>Ascomycota</taxon>
        <taxon>Pezizomycotina</taxon>
        <taxon>Eurotiomycetes</taxon>
        <taxon>Eurotiomycetidae</taxon>
        <taxon>Eurotiales</taxon>
        <taxon>Trichocomaceae</taxon>
        <taxon>Talaromyces</taxon>
        <taxon>Talaromyces sect. Talaromyces</taxon>
    </lineage>
</organism>
<evidence type="ECO:0000313" key="3">
    <source>
        <dbReference type="Proteomes" id="UP000001294"/>
    </source>
</evidence>
<dbReference type="PhylomeDB" id="B6QVP4"/>
<name>B6QVP4_TALMQ</name>
<proteinExistence type="predicted"/>
<dbReference type="PANTHER" id="PTHR28186">
    <property type="entry name" value="MEIOTICALLY UP-REGULATED GENE 9 PROTEIN"/>
    <property type="match status" value="1"/>
</dbReference>
<feature type="region of interest" description="Disordered" evidence="1">
    <location>
        <begin position="147"/>
        <end position="360"/>
    </location>
</feature>